<dbReference type="Proteomes" id="UP000322530">
    <property type="component" value="Unassembled WGS sequence"/>
</dbReference>
<dbReference type="EMBL" id="BIXY01000023">
    <property type="protein sequence ID" value="GCF08418.1"/>
    <property type="molecule type" value="Genomic_DNA"/>
</dbReference>
<gene>
    <name evidence="2" type="ORF">KDI_19820</name>
</gene>
<comment type="caution">
    <text evidence="2">The sequence shown here is derived from an EMBL/GenBank/DDBJ whole genome shotgun (WGS) entry which is preliminary data.</text>
</comment>
<organism evidence="2 3">
    <name type="scientific">Dictyobacter arantiisoli</name>
    <dbReference type="NCBI Taxonomy" id="2014874"/>
    <lineage>
        <taxon>Bacteria</taxon>
        <taxon>Bacillati</taxon>
        <taxon>Chloroflexota</taxon>
        <taxon>Ktedonobacteria</taxon>
        <taxon>Ktedonobacterales</taxon>
        <taxon>Dictyobacteraceae</taxon>
        <taxon>Dictyobacter</taxon>
    </lineage>
</organism>
<dbReference type="AlphaFoldDB" id="A0A5A5TAJ1"/>
<evidence type="ECO:0000313" key="3">
    <source>
        <dbReference type="Proteomes" id="UP000322530"/>
    </source>
</evidence>
<name>A0A5A5TAJ1_9CHLR</name>
<evidence type="ECO:0000256" key="1">
    <source>
        <dbReference type="SAM" id="MobiDB-lite"/>
    </source>
</evidence>
<sequence>MDDPSSSCGINTPPCSGHDDCDHWSLFEFSEYQISGPRCNNHKVSAYKSIDINISEGSIIDTEEDIFGTHGNPKVPSKAPRISSDLYFSISNRTSNRDPTNHQAHDDNNRL</sequence>
<evidence type="ECO:0000313" key="2">
    <source>
        <dbReference type="EMBL" id="GCF08418.1"/>
    </source>
</evidence>
<accession>A0A5A5TAJ1</accession>
<feature type="compositionally biased region" description="Basic and acidic residues" evidence="1">
    <location>
        <begin position="95"/>
        <end position="111"/>
    </location>
</feature>
<protein>
    <submittedName>
        <fullName evidence="2">Uncharacterized protein</fullName>
    </submittedName>
</protein>
<reference evidence="2 3" key="1">
    <citation type="submission" date="2019-01" db="EMBL/GenBank/DDBJ databases">
        <title>Draft genome sequence of Dictyobacter sp. Uno17.</title>
        <authorList>
            <person name="Wang C.M."/>
            <person name="Zheng Y."/>
            <person name="Sakai Y."/>
            <person name="Abe K."/>
            <person name="Yokota A."/>
            <person name="Yabe S."/>
        </authorList>
    </citation>
    <scope>NUCLEOTIDE SEQUENCE [LARGE SCALE GENOMIC DNA]</scope>
    <source>
        <strain evidence="2 3">Uno17</strain>
    </source>
</reference>
<proteinExistence type="predicted"/>
<keyword evidence="3" id="KW-1185">Reference proteome</keyword>
<feature type="region of interest" description="Disordered" evidence="1">
    <location>
        <begin position="91"/>
        <end position="111"/>
    </location>
</feature>